<dbReference type="EMBL" id="SNZH01000021">
    <property type="protein sequence ID" value="TDR38433.1"/>
    <property type="molecule type" value="Genomic_DNA"/>
</dbReference>
<dbReference type="Proteomes" id="UP000295293">
    <property type="component" value="Unassembled WGS sequence"/>
</dbReference>
<dbReference type="AlphaFoldDB" id="A0A4R6YM48"/>
<evidence type="ECO:0000313" key="2">
    <source>
        <dbReference type="Proteomes" id="UP000295293"/>
    </source>
</evidence>
<proteinExistence type="predicted"/>
<keyword evidence="2" id="KW-1185">Reference proteome</keyword>
<protein>
    <submittedName>
        <fullName evidence="1">Uncharacterized protein</fullName>
    </submittedName>
</protein>
<sequence length="221" mass="23618">MKGIQALHPSQEKRAAPLQLEQLARIADGLEQSATSAEQTARPADALRHRARQLDHLLTKCRRVGILGGFRLADLRALLGGGLHVPVALGPDPFVLHTLLVLGLDFGPAFLALRAGPRGPSGKGQDRSSEKDATIHRNDHFCSKRKSFCRGSVTLPDRTLLGPVEFVYGSAVSFPVATADGQRTVTLARQAAATGRWQRPPNVATAGLRDAAFQDASLVLA</sequence>
<organism evidence="1 2">
    <name type="scientific">Tahibacter aquaticus</name>
    <dbReference type="NCBI Taxonomy" id="520092"/>
    <lineage>
        <taxon>Bacteria</taxon>
        <taxon>Pseudomonadati</taxon>
        <taxon>Pseudomonadota</taxon>
        <taxon>Gammaproteobacteria</taxon>
        <taxon>Lysobacterales</taxon>
        <taxon>Rhodanobacteraceae</taxon>
        <taxon>Tahibacter</taxon>
    </lineage>
</organism>
<name>A0A4R6YM48_9GAMM</name>
<gene>
    <name evidence="1" type="ORF">DFR29_121105</name>
</gene>
<accession>A0A4R6YM48</accession>
<comment type="caution">
    <text evidence="1">The sequence shown here is derived from an EMBL/GenBank/DDBJ whole genome shotgun (WGS) entry which is preliminary data.</text>
</comment>
<evidence type="ECO:0000313" key="1">
    <source>
        <dbReference type="EMBL" id="TDR38433.1"/>
    </source>
</evidence>
<reference evidence="1 2" key="1">
    <citation type="submission" date="2019-03" db="EMBL/GenBank/DDBJ databases">
        <title>Genomic Encyclopedia of Type Strains, Phase IV (KMG-IV): sequencing the most valuable type-strain genomes for metagenomic binning, comparative biology and taxonomic classification.</title>
        <authorList>
            <person name="Goeker M."/>
        </authorList>
    </citation>
    <scope>NUCLEOTIDE SEQUENCE [LARGE SCALE GENOMIC DNA]</scope>
    <source>
        <strain evidence="1 2">DSM 21667</strain>
    </source>
</reference>
<dbReference type="RefSeq" id="WP_133821525.1">
    <property type="nucleotide sequence ID" value="NZ_SNZH01000021.1"/>
</dbReference>